<proteinExistence type="predicted"/>
<dbReference type="Proteomes" id="UP000007797">
    <property type="component" value="Unassembled WGS sequence"/>
</dbReference>
<keyword evidence="2" id="KW-1185">Reference proteome</keyword>
<dbReference type="GeneID" id="14873282"/>
<accession>F4PUT5</accession>
<reference evidence="2" key="1">
    <citation type="journal article" date="2011" name="Genome Res.">
        <title>Phylogeny-wide analysis of social amoeba genomes highlights ancient origins for complex intercellular communication.</title>
        <authorList>
            <person name="Heidel A.J."/>
            <person name="Lawal H.M."/>
            <person name="Felder M."/>
            <person name="Schilde C."/>
            <person name="Helps N.R."/>
            <person name="Tunggal B."/>
            <person name="Rivero F."/>
            <person name="John U."/>
            <person name="Schleicher M."/>
            <person name="Eichinger L."/>
            <person name="Platzer M."/>
            <person name="Noegel A.A."/>
            <person name="Schaap P."/>
            <person name="Gloeckner G."/>
        </authorList>
    </citation>
    <scope>NUCLEOTIDE SEQUENCE [LARGE SCALE GENOMIC DNA]</scope>
    <source>
        <strain evidence="2">SH3</strain>
    </source>
</reference>
<organism evidence="1 2">
    <name type="scientific">Cavenderia fasciculata</name>
    <name type="common">Slime mold</name>
    <name type="synonym">Dictyostelium fasciculatum</name>
    <dbReference type="NCBI Taxonomy" id="261658"/>
    <lineage>
        <taxon>Eukaryota</taxon>
        <taxon>Amoebozoa</taxon>
        <taxon>Evosea</taxon>
        <taxon>Eumycetozoa</taxon>
        <taxon>Dictyostelia</taxon>
        <taxon>Acytosteliales</taxon>
        <taxon>Cavenderiaceae</taxon>
        <taxon>Cavenderia</taxon>
    </lineage>
</organism>
<name>F4PUT5_CACFS</name>
<dbReference type="AlphaFoldDB" id="F4PUT5"/>
<sequence length="107" mass="11620">MYQAVEVVEVVEEVEVVESAGEVIVETPESPSTNSPCFLFSFLVATGLYLEQSTRIVSCINLGVWMPSLANNNIQNSLSASFIWSKRSWTVMLVSAGTGVGLAPDYK</sequence>
<dbReference type="RefSeq" id="XP_004358954.1">
    <property type="nucleotide sequence ID" value="XM_004358897.1"/>
</dbReference>
<gene>
    <name evidence="1" type="ORF">DFA_00979</name>
</gene>
<evidence type="ECO:0000313" key="2">
    <source>
        <dbReference type="Proteomes" id="UP000007797"/>
    </source>
</evidence>
<dbReference type="EMBL" id="GL883010">
    <property type="protein sequence ID" value="EGG21104.1"/>
    <property type="molecule type" value="Genomic_DNA"/>
</dbReference>
<protein>
    <submittedName>
        <fullName evidence="1">Uncharacterized protein</fullName>
    </submittedName>
</protein>
<dbReference type="KEGG" id="dfa:DFA_00979"/>
<evidence type="ECO:0000313" key="1">
    <source>
        <dbReference type="EMBL" id="EGG21104.1"/>
    </source>
</evidence>